<comment type="subcellular location">
    <subcellularLocation>
        <location evidence="1">Mitochondrion inner membrane</location>
        <topology evidence="1">Peripheral membrane protein</topology>
        <orientation evidence="1">Matrix side</orientation>
    </subcellularLocation>
</comment>
<organism evidence="9 10">
    <name type="scientific">Exophiala sideris</name>
    <dbReference type="NCBI Taxonomy" id="1016849"/>
    <lineage>
        <taxon>Eukaryota</taxon>
        <taxon>Fungi</taxon>
        <taxon>Dikarya</taxon>
        <taxon>Ascomycota</taxon>
        <taxon>Pezizomycotina</taxon>
        <taxon>Eurotiomycetes</taxon>
        <taxon>Chaetothyriomycetidae</taxon>
        <taxon>Chaetothyriales</taxon>
        <taxon>Herpotrichiellaceae</taxon>
        <taxon>Exophiala</taxon>
    </lineage>
</organism>
<keyword evidence="8" id="KW-0472">Membrane</keyword>
<keyword evidence="10" id="KW-1185">Reference proteome</keyword>
<evidence type="ECO:0000256" key="2">
    <source>
        <dbReference type="ARBA" id="ARBA00010261"/>
    </source>
</evidence>
<evidence type="ECO:0000256" key="8">
    <source>
        <dbReference type="ARBA" id="ARBA00023136"/>
    </source>
</evidence>
<dbReference type="Proteomes" id="UP001345691">
    <property type="component" value="Unassembled WGS sequence"/>
</dbReference>
<keyword evidence="3" id="KW-0813">Transport</keyword>
<dbReference type="InterPro" id="IPR006806">
    <property type="entry name" value="NDUFA5"/>
</dbReference>
<evidence type="ECO:0000256" key="7">
    <source>
        <dbReference type="ARBA" id="ARBA00023128"/>
    </source>
</evidence>
<evidence type="ECO:0000313" key="10">
    <source>
        <dbReference type="Proteomes" id="UP001345691"/>
    </source>
</evidence>
<dbReference type="PANTHER" id="PTHR12653:SF0">
    <property type="entry name" value="NADH DEHYDROGENASE [UBIQUINONE] 1 ALPHA SUBCOMPLEX SUBUNIT 5"/>
    <property type="match status" value="1"/>
</dbReference>
<name>A0ABR0J607_9EURO</name>
<keyword evidence="4" id="KW-0679">Respiratory chain</keyword>
<proteinExistence type="inferred from homology"/>
<comment type="similarity">
    <text evidence="2">Belongs to the complex I NDUFA5 subunit family.</text>
</comment>
<protein>
    <submittedName>
        <fullName evidence="9">Uncharacterized protein</fullName>
    </submittedName>
</protein>
<dbReference type="Pfam" id="PF04716">
    <property type="entry name" value="ETC_C1_NDUFA5"/>
    <property type="match status" value="1"/>
</dbReference>
<keyword evidence="5" id="KW-0999">Mitochondrion inner membrane</keyword>
<accession>A0ABR0J607</accession>
<keyword evidence="6" id="KW-0249">Electron transport</keyword>
<evidence type="ECO:0000256" key="6">
    <source>
        <dbReference type="ARBA" id="ARBA00022982"/>
    </source>
</evidence>
<reference evidence="9 10" key="1">
    <citation type="submission" date="2023-08" db="EMBL/GenBank/DDBJ databases">
        <title>Black Yeasts Isolated from many extreme environments.</title>
        <authorList>
            <person name="Coleine C."/>
            <person name="Stajich J.E."/>
            <person name="Selbmann L."/>
        </authorList>
    </citation>
    <scope>NUCLEOTIDE SEQUENCE [LARGE SCALE GENOMIC DNA]</scope>
    <source>
        <strain evidence="9 10">CCFEE 6328</strain>
    </source>
</reference>
<keyword evidence="7" id="KW-0496">Mitochondrion</keyword>
<evidence type="ECO:0000256" key="1">
    <source>
        <dbReference type="ARBA" id="ARBA00004443"/>
    </source>
</evidence>
<dbReference type="PANTHER" id="PTHR12653">
    <property type="entry name" value="NADH-UBIQUINONE OXIDOREDUCTASE 13 KD-B SUBUNIT"/>
    <property type="match status" value="1"/>
</dbReference>
<evidence type="ECO:0000256" key="3">
    <source>
        <dbReference type="ARBA" id="ARBA00022448"/>
    </source>
</evidence>
<sequence>MHLQAPIEKPANITYYQNELPQLLASDFRIEWSTMRATPRLLATVKSASKYLEPNVPTGLTGLSTHPSPRPALIYTYRQTLKKLAEIPVSSVYRQATEALTKQRLEIVEAQKPDGYEEWLERARKHIEANPAAYNKLLNEDGSLGSEKAHVDRVDIWDGVVTRQDALAEGPNTPTQAEKKAAVLAAEVQKVDKAAEHGEVATVEDIEVEPPLTKDQIEMIENKIGAGLIEEVVAVAEGELELVDEMLRNQVYVHAMALCLWTFLLTNTRWDELEEKSPPGQWEYFERGDRV</sequence>
<evidence type="ECO:0000313" key="9">
    <source>
        <dbReference type="EMBL" id="KAK5057218.1"/>
    </source>
</evidence>
<comment type="caution">
    <text evidence="9">The sequence shown here is derived from an EMBL/GenBank/DDBJ whole genome shotgun (WGS) entry which is preliminary data.</text>
</comment>
<gene>
    <name evidence="9" type="ORF">LTR69_007257</name>
</gene>
<dbReference type="EMBL" id="JAVRRF010000016">
    <property type="protein sequence ID" value="KAK5057218.1"/>
    <property type="molecule type" value="Genomic_DNA"/>
</dbReference>
<evidence type="ECO:0000256" key="5">
    <source>
        <dbReference type="ARBA" id="ARBA00022792"/>
    </source>
</evidence>
<evidence type="ECO:0000256" key="4">
    <source>
        <dbReference type="ARBA" id="ARBA00022660"/>
    </source>
</evidence>